<comment type="catalytic activity">
    <reaction evidence="1 6">
        <text>alpha-D-ribose 1,5-bisphosphate + ATP = 5-phospho-alpha-D-ribose 1-diphosphate + ADP</text>
        <dbReference type="Rhea" id="RHEA:20109"/>
        <dbReference type="ChEBI" id="CHEBI:30616"/>
        <dbReference type="ChEBI" id="CHEBI:58017"/>
        <dbReference type="ChEBI" id="CHEBI:68688"/>
        <dbReference type="ChEBI" id="CHEBI:456216"/>
        <dbReference type="EC" id="2.7.4.23"/>
    </reaction>
</comment>
<dbReference type="InterPro" id="IPR027417">
    <property type="entry name" value="P-loop_NTPase"/>
</dbReference>
<evidence type="ECO:0000256" key="1">
    <source>
        <dbReference type="ARBA" id="ARBA00000373"/>
    </source>
</evidence>
<dbReference type="AlphaFoldDB" id="A0AA37U700"/>
<evidence type="ECO:0000256" key="4">
    <source>
        <dbReference type="ARBA" id="ARBA00022741"/>
    </source>
</evidence>
<evidence type="ECO:0000256" key="6">
    <source>
        <dbReference type="HAMAP-Rule" id="MF_00836"/>
    </source>
</evidence>
<dbReference type="SUPFAM" id="SSF52540">
    <property type="entry name" value="P-loop containing nucleoside triphosphate hydrolases"/>
    <property type="match status" value="1"/>
</dbReference>
<feature type="binding site" evidence="6">
    <location>
        <begin position="10"/>
        <end position="17"/>
    </location>
    <ligand>
        <name>ATP</name>
        <dbReference type="ChEBI" id="CHEBI:30616"/>
    </ligand>
</feature>
<evidence type="ECO:0000259" key="7">
    <source>
        <dbReference type="SMART" id="SM00072"/>
    </source>
</evidence>
<sequence length="177" mass="18518">MTGQLFLVVGPSGAGKDTLLAGAVAADPRLHWARRVITRAQVAGGEPFEGVSAPAFQARLQAGEFALHWQAHGLSYGVDAAELAPLAQGRNVLINGSRAALAGALAAYPGLRVIQISAPPEVLADRLALRGRENRAEIADRLKRASYALPEGLPAIEISNDATPEKGIAKLLYALRG</sequence>
<evidence type="ECO:0000256" key="3">
    <source>
        <dbReference type="ARBA" id="ARBA00022679"/>
    </source>
</evidence>
<dbReference type="NCBIfam" id="TIGR02322">
    <property type="entry name" value="phosphon_PhnN"/>
    <property type="match status" value="1"/>
</dbReference>
<dbReference type="EMBL" id="BSPP01000005">
    <property type="protein sequence ID" value="GLS86621.1"/>
    <property type="molecule type" value="Genomic_DNA"/>
</dbReference>
<dbReference type="GO" id="GO:0006015">
    <property type="term" value="P:5-phosphoribose 1-diphosphate biosynthetic process"/>
    <property type="evidence" value="ECO:0007669"/>
    <property type="project" value="UniProtKB-UniRule"/>
</dbReference>
<evidence type="ECO:0000256" key="2">
    <source>
        <dbReference type="ARBA" id="ARBA00005069"/>
    </source>
</evidence>
<dbReference type="GO" id="GO:0033863">
    <property type="term" value="F:ribose 1,5-bisphosphate phosphokinase activity"/>
    <property type="evidence" value="ECO:0007669"/>
    <property type="project" value="UniProtKB-UniRule"/>
</dbReference>
<comment type="caution">
    <text evidence="8">The sequence shown here is derived from an EMBL/GenBank/DDBJ whole genome shotgun (WGS) entry which is preliminary data.</text>
</comment>
<keyword evidence="9" id="KW-1185">Reference proteome</keyword>
<name>A0AA37U700_9RHOB</name>
<feature type="domain" description="Guanylate kinase/L-type calcium channel beta subunit" evidence="7">
    <location>
        <begin position="2"/>
        <end position="176"/>
    </location>
</feature>
<keyword evidence="3 6" id="KW-0808">Transferase</keyword>
<dbReference type="Proteomes" id="UP001157355">
    <property type="component" value="Unassembled WGS sequence"/>
</dbReference>
<comment type="similarity">
    <text evidence="6">Belongs to the ribose 1,5-bisphosphokinase family.</text>
</comment>
<evidence type="ECO:0000313" key="8">
    <source>
        <dbReference type="EMBL" id="GLS86621.1"/>
    </source>
</evidence>
<dbReference type="InterPro" id="IPR012699">
    <property type="entry name" value="PhnN"/>
</dbReference>
<comment type="pathway">
    <text evidence="2 6">Metabolic intermediate biosynthesis; 5-phospho-alpha-D-ribose 1-diphosphate biosynthesis; 5-phospho-alpha-D-ribose 1-diphosphate from D-ribose 5-phosphate (route II): step 3/3.</text>
</comment>
<keyword evidence="5 6" id="KW-0067">ATP-binding</keyword>
<organism evidence="8 9">
    <name type="scientific">Cypionkella aquatica</name>
    <dbReference type="NCBI Taxonomy" id="1756042"/>
    <lineage>
        <taxon>Bacteria</taxon>
        <taxon>Pseudomonadati</taxon>
        <taxon>Pseudomonadota</taxon>
        <taxon>Alphaproteobacteria</taxon>
        <taxon>Rhodobacterales</taxon>
        <taxon>Paracoccaceae</taxon>
        <taxon>Cypionkella</taxon>
    </lineage>
</organism>
<reference evidence="8 9" key="1">
    <citation type="journal article" date="2014" name="Int. J. Syst. Evol. Microbiol.">
        <title>Complete genome sequence of Corynebacterium casei LMG S-19264T (=DSM 44701T), isolated from a smear-ripened cheese.</title>
        <authorList>
            <consortium name="US DOE Joint Genome Institute (JGI-PGF)"/>
            <person name="Walter F."/>
            <person name="Albersmeier A."/>
            <person name="Kalinowski J."/>
            <person name="Ruckert C."/>
        </authorList>
    </citation>
    <scope>NUCLEOTIDE SEQUENCE [LARGE SCALE GENOMIC DNA]</scope>
    <source>
        <strain evidence="8 9">NBRC 111766</strain>
    </source>
</reference>
<dbReference type="SMART" id="SM00072">
    <property type="entry name" value="GuKc"/>
    <property type="match status" value="1"/>
</dbReference>
<evidence type="ECO:0000313" key="9">
    <source>
        <dbReference type="Proteomes" id="UP001157355"/>
    </source>
</evidence>
<proteinExistence type="inferred from homology"/>
<dbReference type="GO" id="GO:0019634">
    <property type="term" value="P:organic phosphonate metabolic process"/>
    <property type="evidence" value="ECO:0007669"/>
    <property type="project" value="UniProtKB-UniRule"/>
</dbReference>
<dbReference type="RefSeq" id="WP_284324840.1">
    <property type="nucleotide sequence ID" value="NZ_BSPP01000005.1"/>
</dbReference>
<gene>
    <name evidence="6 8" type="primary">phnN</name>
    <name evidence="8" type="ORF">GCM10010873_15950</name>
</gene>
<dbReference type="GO" id="GO:0005524">
    <property type="term" value="F:ATP binding"/>
    <property type="evidence" value="ECO:0007669"/>
    <property type="project" value="UniProtKB-KW"/>
</dbReference>
<comment type="function">
    <text evidence="6">Catalyzes the phosphorylation of ribose 1,5-bisphosphate to 5-phospho-D-ribosyl alpha-1-diphosphate (PRPP).</text>
</comment>
<evidence type="ECO:0000256" key="5">
    <source>
        <dbReference type="ARBA" id="ARBA00022840"/>
    </source>
</evidence>
<dbReference type="Gene3D" id="3.40.50.300">
    <property type="entry name" value="P-loop containing nucleotide triphosphate hydrolases"/>
    <property type="match status" value="1"/>
</dbReference>
<keyword evidence="4 6" id="KW-0547">Nucleotide-binding</keyword>
<accession>A0AA37U700</accession>
<dbReference type="EC" id="2.7.4.23" evidence="6"/>
<dbReference type="InterPro" id="IPR008145">
    <property type="entry name" value="GK/Ca_channel_bsu"/>
</dbReference>
<dbReference type="HAMAP" id="MF_00836">
    <property type="entry name" value="PhnN"/>
    <property type="match status" value="1"/>
</dbReference>
<protein>
    <recommendedName>
        <fullName evidence="6">Ribose 1,5-bisphosphate phosphokinase PhnN</fullName>
        <ecNumber evidence="6">2.7.4.23</ecNumber>
    </recommendedName>
    <alternativeName>
        <fullName evidence="6">Ribose 1,5-bisphosphokinase</fullName>
    </alternativeName>
</protein>